<evidence type="ECO:0000256" key="1">
    <source>
        <dbReference type="SAM" id="MobiDB-lite"/>
    </source>
</evidence>
<evidence type="ECO:0000313" key="2">
    <source>
        <dbReference type="EMBL" id="ORZ23159.1"/>
    </source>
</evidence>
<organism evidence="2 3">
    <name type="scientific">Absidia repens</name>
    <dbReference type="NCBI Taxonomy" id="90262"/>
    <lineage>
        <taxon>Eukaryota</taxon>
        <taxon>Fungi</taxon>
        <taxon>Fungi incertae sedis</taxon>
        <taxon>Mucoromycota</taxon>
        <taxon>Mucoromycotina</taxon>
        <taxon>Mucoromycetes</taxon>
        <taxon>Mucorales</taxon>
        <taxon>Cunninghamellaceae</taxon>
        <taxon>Absidia</taxon>
    </lineage>
</organism>
<dbReference type="OrthoDB" id="2282747at2759"/>
<dbReference type="EMBL" id="MCGE01000003">
    <property type="protein sequence ID" value="ORZ23159.1"/>
    <property type="molecule type" value="Genomic_DNA"/>
</dbReference>
<proteinExistence type="predicted"/>
<protein>
    <recommendedName>
        <fullName evidence="4">Myb-like domain-containing protein</fullName>
    </recommendedName>
</protein>
<keyword evidence="3" id="KW-1185">Reference proteome</keyword>
<feature type="region of interest" description="Disordered" evidence="1">
    <location>
        <begin position="161"/>
        <end position="212"/>
    </location>
</feature>
<dbReference type="Proteomes" id="UP000193560">
    <property type="component" value="Unassembled WGS sequence"/>
</dbReference>
<feature type="compositionally biased region" description="Polar residues" evidence="1">
    <location>
        <begin position="162"/>
        <end position="171"/>
    </location>
</feature>
<feature type="compositionally biased region" description="Low complexity" evidence="1">
    <location>
        <begin position="198"/>
        <end position="210"/>
    </location>
</feature>
<reference evidence="2 3" key="1">
    <citation type="submission" date="2016-07" db="EMBL/GenBank/DDBJ databases">
        <title>Pervasive Adenine N6-methylation of Active Genes in Fungi.</title>
        <authorList>
            <consortium name="DOE Joint Genome Institute"/>
            <person name="Mondo S.J."/>
            <person name="Dannebaum R.O."/>
            <person name="Kuo R.C."/>
            <person name="Labutti K."/>
            <person name="Haridas S."/>
            <person name="Kuo A."/>
            <person name="Salamov A."/>
            <person name="Ahrendt S.R."/>
            <person name="Lipzen A."/>
            <person name="Sullivan W."/>
            <person name="Andreopoulos W.B."/>
            <person name="Clum A."/>
            <person name="Lindquist E."/>
            <person name="Daum C."/>
            <person name="Ramamoorthy G.K."/>
            <person name="Gryganskyi A."/>
            <person name="Culley D."/>
            <person name="Magnuson J.K."/>
            <person name="James T.Y."/>
            <person name="O'Malley M.A."/>
            <person name="Stajich J.E."/>
            <person name="Spatafora J.W."/>
            <person name="Visel A."/>
            <person name="Grigoriev I.V."/>
        </authorList>
    </citation>
    <scope>NUCLEOTIDE SEQUENCE [LARGE SCALE GENOMIC DNA]</scope>
    <source>
        <strain evidence="2 3">NRRL 1336</strain>
    </source>
</reference>
<comment type="caution">
    <text evidence="2">The sequence shown here is derived from an EMBL/GenBank/DDBJ whole genome shotgun (WGS) entry which is preliminary data.</text>
</comment>
<accession>A0A1X2IVR4</accession>
<dbReference type="InterPro" id="IPR009057">
    <property type="entry name" value="Homeodomain-like_sf"/>
</dbReference>
<gene>
    <name evidence="2" type="ORF">BCR42DRAFT_404110</name>
</gene>
<dbReference type="SUPFAM" id="SSF46689">
    <property type="entry name" value="Homeodomain-like"/>
    <property type="match status" value="1"/>
</dbReference>
<dbReference type="InterPro" id="IPR036388">
    <property type="entry name" value="WH-like_DNA-bd_sf"/>
</dbReference>
<dbReference type="AlphaFoldDB" id="A0A1X2IVR4"/>
<sequence>MKPSIPFTRLNKSPDAMRWFIVGAHEAGASESKIVSLTNLSRQTVWHVINCFKRTGTPNVRRRKRTKQRAKAMTMTDTEKSLPHYDARSEFHQDSSDSCSVDQYDLNCETNLDMDIKKEEQDEEHLAWKRALYFRRKGNSTATDTIDYVLYKGRKHEEKRISSWQKSQNQCKRYKRSQGDKGQYAVHPPSPPPHSNDLLLPKLEPTPTTLSPNSFRQLPYIQSINTFAIATDNTCHSTAITTSSPPSLPLSIKNTMQSLEESQALSLSSLISPSLSSSTASDTLLPPSSGFHHDCPVSQFKYWSRSDDKQLLHHVLTRMGCWDELDQQFKGRHSSLDCIKRWDLLQHYLFKELQQTGTLNW</sequence>
<evidence type="ECO:0000313" key="3">
    <source>
        <dbReference type="Proteomes" id="UP000193560"/>
    </source>
</evidence>
<name>A0A1X2IVR4_9FUNG</name>
<dbReference type="Gene3D" id="1.10.10.10">
    <property type="entry name" value="Winged helix-like DNA-binding domain superfamily/Winged helix DNA-binding domain"/>
    <property type="match status" value="1"/>
</dbReference>
<evidence type="ECO:0008006" key="4">
    <source>
        <dbReference type="Google" id="ProtNLM"/>
    </source>
</evidence>